<evidence type="ECO:0000313" key="1">
    <source>
        <dbReference type="EMBL" id="ECW8954161.1"/>
    </source>
</evidence>
<evidence type="ECO:0000313" key="2">
    <source>
        <dbReference type="Proteomes" id="UP000440714"/>
    </source>
</evidence>
<proteinExistence type="predicted"/>
<dbReference type="RefSeq" id="WP_214097595.1">
    <property type="nucleotide sequence ID" value="NZ_CP177183.1"/>
</dbReference>
<dbReference type="Proteomes" id="UP000440714">
    <property type="component" value="Unassembled WGS sequence"/>
</dbReference>
<gene>
    <name evidence="1" type="ORF">F5R70_01695</name>
</gene>
<accession>A0A698G9J6</accession>
<dbReference type="EMBL" id="AAKYAN010000002">
    <property type="protein sequence ID" value="ECW8954161.1"/>
    <property type="molecule type" value="Genomic_DNA"/>
</dbReference>
<name>A0A698G9J6_CAMLA</name>
<comment type="caution">
    <text evidence="1">The sequence shown here is derived from an EMBL/GenBank/DDBJ whole genome shotgun (WGS) entry which is preliminary data.</text>
</comment>
<dbReference type="AlphaFoldDB" id="A0A698G9J6"/>
<reference evidence="1 2" key="1">
    <citation type="submission" date="2019-09" db="EMBL/GenBank/DDBJ databases">
        <authorList>
            <consortium name="PulseNet: The National Subtyping Network for Foodborne Disease Surveillance"/>
            <person name="Tarr C.L."/>
            <person name="Trees E."/>
            <person name="Katz L.S."/>
            <person name="Carleton-Romer H.A."/>
            <person name="Stroika S."/>
            <person name="Kucerova Z."/>
            <person name="Roache K.F."/>
            <person name="Sabol A.L."/>
            <person name="Besser J."/>
            <person name="Gerner-Smidt P."/>
        </authorList>
    </citation>
    <scope>NUCLEOTIDE SEQUENCE [LARGE SCALE GENOMIC DNA]</scope>
    <source>
        <strain evidence="1 2">PNUSAC011760</strain>
    </source>
</reference>
<sequence length="181" mass="20972">MKKILLSWYGITDLKASFKLDENNGPIFNAIKQRKYDKAIILGYVDKDKKIDEFFSDFQGLDIVEIIKKYSNTLYANKNFKSWLQEKLLKENAEADIVVYDVFLDSLSDTYAMHKAIDDVLKELSDQECIEIFLSPGTPVMAFMWAYTSFLYPKLNIKFIASSSLTHEIEEIKLPSLENLK</sequence>
<protein>
    <recommendedName>
        <fullName evidence="3">CRISPR-associated protein</fullName>
    </recommendedName>
</protein>
<evidence type="ECO:0008006" key="3">
    <source>
        <dbReference type="Google" id="ProtNLM"/>
    </source>
</evidence>
<organism evidence="1 2">
    <name type="scientific">Campylobacter lari</name>
    <dbReference type="NCBI Taxonomy" id="201"/>
    <lineage>
        <taxon>Bacteria</taxon>
        <taxon>Pseudomonadati</taxon>
        <taxon>Campylobacterota</taxon>
        <taxon>Epsilonproteobacteria</taxon>
        <taxon>Campylobacterales</taxon>
        <taxon>Campylobacteraceae</taxon>
        <taxon>Campylobacter</taxon>
    </lineage>
</organism>